<reference evidence="3" key="1">
    <citation type="journal article" date="2019" name="Int. J. Syst. Evol. Microbiol.">
        <title>The Global Catalogue of Microorganisms (GCM) 10K type strain sequencing project: providing services to taxonomists for standard genome sequencing and annotation.</title>
        <authorList>
            <consortium name="The Broad Institute Genomics Platform"/>
            <consortium name="The Broad Institute Genome Sequencing Center for Infectious Disease"/>
            <person name="Wu L."/>
            <person name="Ma J."/>
        </authorList>
    </citation>
    <scope>NUCLEOTIDE SEQUENCE [LARGE SCALE GENOMIC DNA]</scope>
    <source>
        <strain evidence="3">CGMCC 4.1622</strain>
    </source>
</reference>
<dbReference type="RefSeq" id="WP_346146222.1">
    <property type="nucleotide sequence ID" value="NZ_BAAAUA010000026.1"/>
</dbReference>
<keyword evidence="3" id="KW-1185">Reference proteome</keyword>
<protein>
    <recommendedName>
        <fullName evidence="4">SLC41A/MgtE integral membrane domain-containing protein</fullName>
    </recommendedName>
</protein>
<keyword evidence="1" id="KW-1133">Transmembrane helix</keyword>
<gene>
    <name evidence="2" type="ORF">ACFPZF_09380</name>
</gene>
<dbReference type="EMBL" id="JBHSOC010000012">
    <property type="protein sequence ID" value="MFC5641568.1"/>
    <property type="molecule type" value="Genomic_DNA"/>
</dbReference>
<evidence type="ECO:0008006" key="4">
    <source>
        <dbReference type="Google" id="ProtNLM"/>
    </source>
</evidence>
<keyword evidence="1" id="KW-0812">Transmembrane</keyword>
<comment type="caution">
    <text evidence="2">The sequence shown here is derived from an EMBL/GenBank/DDBJ whole genome shotgun (WGS) entry which is preliminary data.</text>
</comment>
<evidence type="ECO:0000313" key="2">
    <source>
        <dbReference type="EMBL" id="MFC5641568.1"/>
    </source>
</evidence>
<name>A0ABW0V7R3_9ACTN</name>
<evidence type="ECO:0000313" key="3">
    <source>
        <dbReference type="Proteomes" id="UP001596066"/>
    </source>
</evidence>
<dbReference type="Proteomes" id="UP001596066">
    <property type="component" value="Unassembled WGS sequence"/>
</dbReference>
<feature type="transmembrane region" description="Helical" evidence="1">
    <location>
        <begin position="41"/>
        <end position="64"/>
    </location>
</feature>
<accession>A0ABW0V7R3</accession>
<sequence>MLVALALPLAGPAAGRASPGTAPPPRAPPPVLLGGWTVPALGALVVLVGVSLGVPLCALAYWLIKGSSTTLPSASVFGATLADALGVALVAASPTPLYGRTRGTRPPPADIARRCPSASQWRAAEAAGG</sequence>
<keyword evidence="1" id="KW-0472">Membrane</keyword>
<organism evidence="2 3">
    <name type="scientific">Kitasatospora cinereorecta</name>
    <dbReference type="NCBI Taxonomy" id="285560"/>
    <lineage>
        <taxon>Bacteria</taxon>
        <taxon>Bacillati</taxon>
        <taxon>Actinomycetota</taxon>
        <taxon>Actinomycetes</taxon>
        <taxon>Kitasatosporales</taxon>
        <taxon>Streptomycetaceae</taxon>
        <taxon>Kitasatospora</taxon>
    </lineage>
</organism>
<evidence type="ECO:0000256" key="1">
    <source>
        <dbReference type="SAM" id="Phobius"/>
    </source>
</evidence>
<feature type="transmembrane region" description="Helical" evidence="1">
    <location>
        <begin position="76"/>
        <end position="98"/>
    </location>
</feature>
<proteinExistence type="predicted"/>